<dbReference type="AlphaFoldDB" id="A0A1C3E5F7"/>
<accession>A0A1C3E5F7</accession>
<evidence type="ECO:0000313" key="1">
    <source>
        <dbReference type="EMBL" id="ODA28389.1"/>
    </source>
</evidence>
<gene>
    <name evidence="1" type="ORF">A6X21_11655</name>
</gene>
<name>A0A1C3E5F7_9PLAN</name>
<protein>
    <submittedName>
        <fullName evidence="1">Uncharacterized protein</fullName>
    </submittedName>
</protein>
<dbReference type="Proteomes" id="UP000094828">
    <property type="component" value="Unassembled WGS sequence"/>
</dbReference>
<reference evidence="1 2" key="1">
    <citation type="submission" date="2016-05" db="EMBL/GenBank/DDBJ databases">
        <title>Genomic and physiological characterization of Planctopirus sp. isolated from fresh water lake.</title>
        <authorList>
            <person name="Subhash Y."/>
            <person name="Ramana C."/>
        </authorList>
    </citation>
    <scope>NUCLEOTIDE SEQUENCE [LARGE SCALE GENOMIC DNA]</scope>
    <source>
        <strain evidence="1 2">JC280</strain>
    </source>
</reference>
<proteinExistence type="predicted"/>
<keyword evidence="2" id="KW-1185">Reference proteome</keyword>
<evidence type="ECO:0000313" key="2">
    <source>
        <dbReference type="Proteomes" id="UP000094828"/>
    </source>
</evidence>
<comment type="caution">
    <text evidence="1">The sequence shown here is derived from an EMBL/GenBank/DDBJ whole genome shotgun (WGS) entry which is preliminary data.</text>
</comment>
<dbReference type="EMBL" id="LYDR01000152">
    <property type="protein sequence ID" value="ODA28389.1"/>
    <property type="molecule type" value="Genomic_DNA"/>
</dbReference>
<dbReference type="STRING" id="1841610.A6X21_11655"/>
<sequence length="173" mass="20289">MSFHSSSLTNEIEEELIERGTMALLGALHYSSHGMNLLGRFLTDECAAWNLEQKVSRTQLTAIVEHAISRGLVQRVTWKWLRDQKRWLIQNGYGLPHYGMPFEGDIDFTEQGVEFARDRYEAEYGRKLPRPISQVHKNWRTILTTEVPEDGKQWVWSDCQQYVLSDFTYHVRI</sequence>
<organism evidence="1 2">
    <name type="scientific">Planctopirus hydrillae</name>
    <dbReference type="NCBI Taxonomy" id="1841610"/>
    <lineage>
        <taxon>Bacteria</taxon>
        <taxon>Pseudomonadati</taxon>
        <taxon>Planctomycetota</taxon>
        <taxon>Planctomycetia</taxon>
        <taxon>Planctomycetales</taxon>
        <taxon>Planctomycetaceae</taxon>
        <taxon>Planctopirus</taxon>
    </lineage>
</organism>